<name>A0A3N9X6U2_9ACTN</name>
<dbReference type="InterPro" id="IPR024414">
    <property type="entry name" value="Uncharacterised_PrgI"/>
</dbReference>
<organism evidence="2 3">
    <name type="scientific">Micromonospora inaquosa</name>
    <dbReference type="NCBI Taxonomy" id="2203716"/>
    <lineage>
        <taxon>Bacteria</taxon>
        <taxon>Bacillati</taxon>
        <taxon>Actinomycetota</taxon>
        <taxon>Actinomycetes</taxon>
        <taxon>Micromonosporales</taxon>
        <taxon>Micromonosporaceae</taxon>
        <taxon>Micromonospora</taxon>
    </lineage>
</organism>
<dbReference type="EMBL" id="QGSZ01000082">
    <property type="protein sequence ID" value="RQX08761.1"/>
    <property type="molecule type" value="Genomic_DNA"/>
</dbReference>
<dbReference type="AlphaFoldDB" id="A0A3N9X6U2"/>
<keyword evidence="1" id="KW-0472">Membrane</keyword>
<reference evidence="2 3" key="1">
    <citation type="submission" date="2018-05" db="EMBL/GenBank/DDBJ databases">
        <title>Micromonospora from Atacama Desert.</title>
        <authorList>
            <person name="Carro L."/>
            <person name="Goodfellow M."/>
            <person name="Klenk H.-P."/>
        </authorList>
    </citation>
    <scope>NUCLEOTIDE SEQUENCE [LARGE SCALE GENOMIC DNA]</scope>
    <source>
        <strain evidence="2 3">LB39</strain>
    </source>
</reference>
<keyword evidence="3" id="KW-1185">Reference proteome</keyword>
<evidence type="ECO:0000256" key="1">
    <source>
        <dbReference type="SAM" id="Phobius"/>
    </source>
</evidence>
<dbReference type="OrthoDB" id="3354527at2"/>
<comment type="caution">
    <text evidence="2">The sequence shown here is derived from an EMBL/GenBank/DDBJ whole genome shotgun (WGS) entry which is preliminary data.</text>
</comment>
<sequence length="316" mass="33961">MPRRTDDEPLRTRVPADVERPDRIVFGLTLRQVVVLTVTALSLYAVWTALATVVNPLYFIAGTIPVAGAAFFLAVGRRDGICLDTWLLAAIRHRRTPHRLVPVDEPIHPAPPWITTTGGRGDKLPLPAPLRLPAKGITADGLIDLGPDGTTALVSASTVAFGLRSPGEQNILVAGFARWLNSLDAPTQILVRAQRVNLTHVADRIEHRAPALPHPALEEAARSHARFLDDLATGRELLHRQVTIAVRGRGGPGHTAHQAREAVRALAGCEVTATVLDAYDTQTTLAACLDPAAPNPAWAGAGIRELRRDLRDGDDA</sequence>
<keyword evidence="1" id="KW-0812">Transmembrane</keyword>
<accession>A0A3N9X6U2</accession>
<feature type="transmembrane region" description="Helical" evidence="1">
    <location>
        <begin position="57"/>
        <end position="75"/>
    </location>
</feature>
<evidence type="ECO:0000313" key="3">
    <source>
        <dbReference type="Proteomes" id="UP000282312"/>
    </source>
</evidence>
<keyword evidence="1" id="KW-1133">Transmembrane helix</keyword>
<proteinExistence type="predicted"/>
<gene>
    <name evidence="2" type="ORF">DLJ59_01495</name>
</gene>
<dbReference type="RefSeq" id="WP_124770722.1">
    <property type="nucleotide sequence ID" value="NZ_QGSZ01000082.1"/>
</dbReference>
<protein>
    <recommendedName>
        <fullName evidence="4">PrgI family protein</fullName>
    </recommendedName>
</protein>
<dbReference type="Pfam" id="PF12666">
    <property type="entry name" value="PrgI"/>
    <property type="match status" value="1"/>
</dbReference>
<feature type="transmembrane region" description="Helical" evidence="1">
    <location>
        <begin position="33"/>
        <end position="51"/>
    </location>
</feature>
<evidence type="ECO:0000313" key="2">
    <source>
        <dbReference type="EMBL" id="RQX08761.1"/>
    </source>
</evidence>
<dbReference type="Proteomes" id="UP000282312">
    <property type="component" value="Unassembled WGS sequence"/>
</dbReference>
<evidence type="ECO:0008006" key="4">
    <source>
        <dbReference type="Google" id="ProtNLM"/>
    </source>
</evidence>